<feature type="region of interest" description="Disordered" evidence="9">
    <location>
        <begin position="1"/>
        <end position="23"/>
    </location>
</feature>
<dbReference type="GO" id="GO:0009055">
    <property type="term" value="F:electron transfer activity"/>
    <property type="evidence" value="ECO:0007669"/>
    <property type="project" value="InterPro"/>
</dbReference>
<feature type="transmembrane region" description="Helical" evidence="10">
    <location>
        <begin position="185"/>
        <end position="207"/>
    </location>
</feature>
<name>A0A6N7Q450_9BACT</name>
<keyword evidence="3 10" id="KW-0812">Transmembrane</keyword>
<dbReference type="AlphaFoldDB" id="A0A6N7Q450"/>
<evidence type="ECO:0000256" key="8">
    <source>
        <dbReference type="PROSITE-ProRule" id="PRU00433"/>
    </source>
</evidence>
<dbReference type="GO" id="GO:0016020">
    <property type="term" value="C:membrane"/>
    <property type="evidence" value="ECO:0007669"/>
    <property type="project" value="UniProtKB-SubCell"/>
</dbReference>
<dbReference type="GO" id="GO:0046872">
    <property type="term" value="F:metal ion binding"/>
    <property type="evidence" value="ECO:0007669"/>
    <property type="project" value="UniProtKB-KW"/>
</dbReference>
<dbReference type="InterPro" id="IPR036909">
    <property type="entry name" value="Cyt_c-like_dom_sf"/>
</dbReference>
<keyword evidence="4 8" id="KW-0479">Metal-binding</keyword>
<proteinExistence type="predicted"/>
<evidence type="ECO:0000256" key="4">
    <source>
        <dbReference type="ARBA" id="ARBA00022723"/>
    </source>
</evidence>
<feature type="transmembrane region" description="Helical" evidence="10">
    <location>
        <begin position="219"/>
        <end position="237"/>
    </location>
</feature>
<keyword evidence="2 8" id="KW-0349">Heme</keyword>
<evidence type="ECO:0000313" key="12">
    <source>
        <dbReference type="EMBL" id="MRG97650.1"/>
    </source>
</evidence>
<organism evidence="12 13">
    <name type="scientific">Polyangium spumosum</name>
    <dbReference type="NCBI Taxonomy" id="889282"/>
    <lineage>
        <taxon>Bacteria</taxon>
        <taxon>Pseudomonadati</taxon>
        <taxon>Myxococcota</taxon>
        <taxon>Polyangia</taxon>
        <taxon>Polyangiales</taxon>
        <taxon>Polyangiaceae</taxon>
        <taxon>Polyangium</taxon>
    </lineage>
</organism>
<evidence type="ECO:0000256" key="3">
    <source>
        <dbReference type="ARBA" id="ARBA00022692"/>
    </source>
</evidence>
<evidence type="ECO:0000256" key="5">
    <source>
        <dbReference type="ARBA" id="ARBA00022989"/>
    </source>
</evidence>
<dbReference type="InterPro" id="IPR009915">
    <property type="entry name" value="NnrU_dom"/>
</dbReference>
<dbReference type="EMBL" id="WJIE01000019">
    <property type="protein sequence ID" value="MRG97650.1"/>
    <property type="molecule type" value="Genomic_DNA"/>
</dbReference>
<feature type="transmembrane region" description="Helical" evidence="10">
    <location>
        <begin position="320"/>
        <end position="340"/>
    </location>
</feature>
<dbReference type="SUPFAM" id="SSF46626">
    <property type="entry name" value="Cytochrome c"/>
    <property type="match status" value="1"/>
</dbReference>
<comment type="caution">
    <text evidence="12">The sequence shown here is derived from an EMBL/GenBank/DDBJ whole genome shotgun (WGS) entry which is preliminary data.</text>
</comment>
<feature type="domain" description="Cytochrome c" evidence="11">
    <location>
        <begin position="71"/>
        <end position="170"/>
    </location>
</feature>
<dbReference type="Pfam" id="PF00034">
    <property type="entry name" value="Cytochrom_C"/>
    <property type="match status" value="1"/>
</dbReference>
<evidence type="ECO:0000256" key="7">
    <source>
        <dbReference type="ARBA" id="ARBA00023136"/>
    </source>
</evidence>
<keyword evidence="6 8" id="KW-0408">Iron</keyword>
<evidence type="ECO:0000313" key="13">
    <source>
        <dbReference type="Proteomes" id="UP000440224"/>
    </source>
</evidence>
<accession>A0A6N7Q450</accession>
<keyword evidence="7 10" id="KW-0472">Membrane</keyword>
<dbReference type="OrthoDB" id="5293641at2"/>
<gene>
    <name evidence="12" type="ORF">GF068_37860</name>
</gene>
<dbReference type="GO" id="GO:0020037">
    <property type="term" value="F:heme binding"/>
    <property type="evidence" value="ECO:0007669"/>
    <property type="project" value="InterPro"/>
</dbReference>
<keyword evidence="5 10" id="KW-1133">Transmembrane helix</keyword>
<dbReference type="PROSITE" id="PS51007">
    <property type="entry name" value="CYTC"/>
    <property type="match status" value="1"/>
</dbReference>
<feature type="transmembrane region" description="Helical" evidence="10">
    <location>
        <begin position="257"/>
        <end position="276"/>
    </location>
</feature>
<reference evidence="12 13" key="1">
    <citation type="submission" date="2019-10" db="EMBL/GenBank/DDBJ databases">
        <title>A soil myxobacterium in the family Polyangiaceae.</title>
        <authorList>
            <person name="Li Y."/>
            <person name="Wang J."/>
        </authorList>
    </citation>
    <scope>NUCLEOTIDE SEQUENCE [LARGE SCALE GENOMIC DNA]</scope>
    <source>
        <strain evidence="12 13">DSM 14734</strain>
    </source>
</reference>
<dbReference type="Pfam" id="PF07298">
    <property type="entry name" value="NnrU"/>
    <property type="match status" value="1"/>
</dbReference>
<evidence type="ECO:0000259" key="11">
    <source>
        <dbReference type="PROSITE" id="PS51007"/>
    </source>
</evidence>
<keyword evidence="13" id="KW-1185">Reference proteome</keyword>
<dbReference type="PANTHER" id="PTHR35988:SF2">
    <property type="entry name" value="15-CIS-ZETA-CAROTENE ISOMERASE, CHLOROPLASTIC"/>
    <property type="match status" value="1"/>
</dbReference>
<dbReference type="PANTHER" id="PTHR35988">
    <property type="entry name" value="15-CIS-ZETA-CAROTENE ISOMERASE, CHLOROPLASTIC"/>
    <property type="match status" value="1"/>
</dbReference>
<dbReference type="GO" id="GO:0090471">
    <property type="term" value="F:9,15,9'-tri-cis-zeta-carotene isomerase activity"/>
    <property type="evidence" value="ECO:0007669"/>
    <property type="project" value="TreeGrafter"/>
</dbReference>
<sequence length="405" mass="43159">MASLWRSSRCPPASDIGGSLPFTDRRAQHLPREGAGTSAPPGVTSRPMRTLPALALAGVALLFAPGALAEGDPARGKQLLFERGCAACHSFDGSARPGPTYQGLVGKTRKVITQEKPRELVADAAYIRRSILEPNHDIVEGYMPGAMPGLAMREGDVDHLVAAIVEIGTPEKPAEVATKAKDGSLGVLAAATLAFFLGHVGLSSLTIRRPLIQKLGDKGFQGIYSILVLAAFVWMIFAYRAAPHEELWRAPPWTRGIPLVVMPIAFFFMVCGFTTKNPTAAGQEKTIGAEPRGIVRITRHPGLWSFALWGLAHIPPNGDVASVCLFGGIVCLAIAGMLHIDSRRKATLGEAWAPFAEKTSIVPFARGGVGKAFAEIGIVRFVVVILLYVGMLHGHRMLIGVSAMP</sequence>
<evidence type="ECO:0000256" key="9">
    <source>
        <dbReference type="SAM" id="MobiDB-lite"/>
    </source>
</evidence>
<feature type="transmembrane region" description="Helical" evidence="10">
    <location>
        <begin position="372"/>
        <end position="391"/>
    </location>
</feature>
<dbReference type="Gene3D" id="1.10.760.10">
    <property type="entry name" value="Cytochrome c-like domain"/>
    <property type="match status" value="1"/>
</dbReference>
<evidence type="ECO:0000256" key="6">
    <source>
        <dbReference type="ARBA" id="ARBA00023004"/>
    </source>
</evidence>
<evidence type="ECO:0000256" key="10">
    <source>
        <dbReference type="SAM" id="Phobius"/>
    </source>
</evidence>
<dbReference type="Proteomes" id="UP000440224">
    <property type="component" value="Unassembled WGS sequence"/>
</dbReference>
<dbReference type="InterPro" id="IPR009056">
    <property type="entry name" value="Cyt_c-like_dom"/>
</dbReference>
<protein>
    <submittedName>
        <fullName evidence="12">C-type cytochrome</fullName>
    </submittedName>
</protein>
<evidence type="ECO:0000256" key="2">
    <source>
        <dbReference type="ARBA" id="ARBA00022617"/>
    </source>
</evidence>
<dbReference type="Gene3D" id="1.20.120.1630">
    <property type="match status" value="1"/>
</dbReference>
<evidence type="ECO:0000256" key="1">
    <source>
        <dbReference type="ARBA" id="ARBA00004141"/>
    </source>
</evidence>
<comment type="subcellular location">
    <subcellularLocation>
        <location evidence="1">Membrane</location>
        <topology evidence="1">Multi-pass membrane protein</topology>
    </subcellularLocation>
</comment>